<sequence length="235" mass="25756">MSRFGKWPLLVAAMAAVTALLFAAAYSWLVMPRYSQLEQMEQTVQSEKKVLAALKQKLPPSSEETAQTVASLQKKVPVHPLTDQLLLLFQKAEYIADSQLVSVNFSDEGAASSQQNDSGTNNGSEGNRAVSPSSSIQSITAQLTVQSPSYYQLERFLEVLEQSERIVAIEGLTVTGPPELMSIADEVQPLTYSVTVRAFYAPKLEKWKQLSPIRDVPPPSGKDNPLVEMAPSSDR</sequence>
<reference evidence="2 3" key="1">
    <citation type="submission" date="2016-01" db="EMBL/GenBank/DDBJ databases">
        <title>Draft Genome Sequences of Seven Thermophilic Sporeformers Isolated from Foods.</title>
        <authorList>
            <person name="Berendsen E.M."/>
            <person name="Wells-Bennik M.H."/>
            <person name="Krawcyk A.O."/>
            <person name="De Jong A."/>
            <person name="Holsappel S."/>
            <person name="Eijlander R.T."/>
            <person name="Kuipers O.P."/>
        </authorList>
    </citation>
    <scope>NUCLEOTIDE SEQUENCE [LARGE SCALE GENOMIC DNA]</scope>
    <source>
        <strain evidence="2 3">B4114</strain>
    </source>
</reference>
<dbReference type="AlphaFoldDB" id="A0A150NA61"/>
<evidence type="ECO:0000256" key="1">
    <source>
        <dbReference type="SAM" id="MobiDB-lite"/>
    </source>
</evidence>
<evidence type="ECO:0000313" key="2">
    <source>
        <dbReference type="EMBL" id="KYD33566.1"/>
    </source>
</evidence>
<dbReference type="EMBL" id="LQYY01000090">
    <property type="protein sequence ID" value="KYD33566.1"/>
    <property type="molecule type" value="Genomic_DNA"/>
</dbReference>
<organism evidence="2 3">
    <name type="scientific">Geobacillus stearothermophilus</name>
    <name type="common">Bacillus stearothermophilus</name>
    <dbReference type="NCBI Taxonomy" id="1422"/>
    <lineage>
        <taxon>Bacteria</taxon>
        <taxon>Bacillati</taxon>
        <taxon>Bacillota</taxon>
        <taxon>Bacilli</taxon>
        <taxon>Bacillales</taxon>
        <taxon>Anoxybacillaceae</taxon>
        <taxon>Geobacillus</taxon>
    </lineage>
</organism>
<feature type="region of interest" description="Disordered" evidence="1">
    <location>
        <begin position="109"/>
        <end position="133"/>
    </location>
</feature>
<dbReference type="Gene3D" id="3.30.70.60">
    <property type="match status" value="1"/>
</dbReference>
<evidence type="ECO:0008006" key="4">
    <source>
        <dbReference type="Google" id="ProtNLM"/>
    </source>
</evidence>
<comment type="caution">
    <text evidence="2">The sequence shown here is derived from an EMBL/GenBank/DDBJ whole genome shotgun (WGS) entry which is preliminary data.</text>
</comment>
<proteinExistence type="predicted"/>
<dbReference type="InterPro" id="IPR014717">
    <property type="entry name" value="Transl_elong_EF1B/ribsomal_bS6"/>
</dbReference>
<gene>
    <name evidence="2" type="ORF">B4114_2112</name>
</gene>
<name>A0A150NA61_GEOSE</name>
<dbReference type="PATRIC" id="fig|1422.17.peg.343"/>
<accession>A0A150NA61</accession>
<feature type="region of interest" description="Disordered" evidence="1">
    <location>
        <begin position="210"/>
        <end position="235"/>
    </location>
</feature>
<dbReference type="RefSeq" id="WP_061580783.1">
    <property type="nucleotide sequence ID" value="NZ_LQYY01000090.1"/>
</dbReference>
<dbReference type="Proteomes" id="UP000075517">
    <property type="component" value="Unassembled WGS sequence"/>
</dbReference>
<evidence type="ECO:0000313" key="3">
    <source>
        <dbReference type="Proteomes" id="UP000075517"/>
    </source>
</evidence>
<protein>
    <recommendedName>
        <fullName evidence="4">Pilus assembly protein PilO</fullName>
    </recommendedName>
</protein>